<feature type="compositionally biased region" description="Basic and acidic residues" evidence="1">
    <location>
        <begin position="188"/>
        <end position="197"/>
    </location>
</feature>
<feature type="region of interest" description="Disordered" evidence="1">
    <location>
        <begin position="1"/>
        <end position="23"/>
    </location>
</feature>
<reference evidence="5" key="1">
    <citation type="submission" date="2017-02" db="UniProtKB">
        <authorList>
            <consortium name="WormBaseParasite"/>
        </authorList>
    </citation>
    <scope>IDENTIFICATION</scope>
</reference>
<evidence type="ECO:0000313" key="4">
    <source>
        <dbReference type="Proteomes" id="UP000271162"/>
    </source>
</evidence>
<feature type="region of interest" description="Disordered" evidence="1">
    <location>
        <begin position="184"/>
        <end position="218"/>
    </location>
</feature>
<dbReference type="WBParaSite" id="NBR_0001551101-mRNA-1">
    <property type="protein sequence ID" value="NBR_0001551101-mRNA-1"/>
    <property type="gene ID" value="NBR_0001551101"/>
</dbReference>
<protein>
    <submittedName>
        <fullName evidence="5">Headcase domain-containing protein</fullName>
    </submittedName>
</protein>
<feature type="compositionally biased region" description="Basic and acidic residues" evidence="1">
    <location>
        <begin position="304"/>
        <end position="325"/>
    </location>
</feature>
<keyword evidence="4" id="KW-1185">Reference proteome</keyword>
<evidence type="ECO:0000256" key="1">
    <source>
        <dbReference type="SAM" id="MobiDB-lite"/>
    </source>
</evidence>
<evidence type="ECO:0000313" key="3">
    <source>
        <dbReference type="EMBL" id="VDL79106.1"/>
    </source>
</evidence>
<dbReference type="InterPro" id="IPR026066">
    <property type="entry name" value="Headcase"/>
</dbReference>
<proteinExistence type="predicted"/>
<dbReference type="EMBL" id="UYSL01021767">
    <property type="protein sequence ID" value="VDL79106.1"/>
    <property type="molecule type" value="Genomic_DNA"/>
</dbReference>
<accession>A0A0N4YFH7</accession>
<feature type="region of interest" description="Disordered" evidence="1">
    <location>
        <begin position="294"/>
        <end position="334"/>
    </location>
</feature>
<evidence type="ECO:0000313" key="5">
    <source>
        <dbReference type="WBParaSite" id="NBR_0001551101-mRNA-1"/>
    </source>
</evidence>
<dbReference type="Proteomes" id="UP000271162">
    <property type="component" value="Unassembled WGS sequence"/>
</dbReference>
<organism evidence="5">
    <name type="scientific">Nippostrongylus brasiliensis</name>
    <name type="common">Rat hookworm</name>
    <dbReference type="NCBI Taxonomy" id="27835"/>
    <lineage>
        <taxon>Eukaryota</taxon>
        <taxon>Metazoa</taxon>
        <taxon>Ecdysozoa</taxon>
        <taxon>Nematoda</taxon>
        <taxon>Chromadorea</taxon>
        <taxon>Rhabditida</taxon>
        <taxon>Rhabditina</taxon>
        <taxon>Rhabditomorpha</taxon>
        <taxon>Strongyloidea</taxon>
        <taxon>Heligmosomidae</taxon>
        <taxon>Nippostrongylus</taxon>
    </lineage>
</organism>
<feature type="compositionally biased region" description="Low complexity" evidence="1">
    <location>
        <begin position="152"/>
        <end position="162"/>
    </location>
</feature>
<dbReference type="PANTHER" id="PTHR13425">
    <property type="entry name" value="HEADCASE PROTEIN"/>
    <property type="match status" value="1"/>
</dbReference>
<feature type="domain" description="Headcase N-terminal" evidence="2">
    <location>
        <begin position="52"/>
        <end position="131"/>
    </location>
</feature>
<dbReference type="AlphaFoldDB" id="A0A0N4YFH7"/>
<gene>
    <name evidence="3" type="ORF">NBR_LOCUS15512</name>
</gene>
<evidence type="ECO:0000259" key="2">
    <source>
        <dbReference type="Pfam" id="PF15353"/>
    </source>
</evidence>
<dbReference type="PANTHER" id="PTHR13425:SF3">
    <property type="entry name" value="HEADCASE PROTEIN HOMOLOG"/>
    <property type="match status" value="1"/>
</dbReference>
<dbReference type="InterPro" id="IPR054537">
    <property type="entry name" value="HECA_N"/>
</dbReference>
<feature type="region of interest" description="Disordered" evidence="1">
    <location>
        <begin position="147"/>
        <end position="171"/>
    </location>
</feature>
<name>A0A0N4YFH7_NIPBR</name>
<reference evidence="3 4" key="2">
    <citation type="submission" date="2018-11" db="EMBL/GenBank/DDBJ databases">
        <authorList>
            <consortium name="Pathogen Informatics"/>
        </authorList>
    </citation>
    <scope>NUCLEOTIDE SEQUENCE [LARGE SCALE GENOMIC DNA]</scope>
</reference>
<dbReference type="OMA" id="RRNNLWE"/>
<sequence>MGSARKQNRARGKEKDSKAAPQVHPTPVVCKVTGCPVPDPIRCFIGTPLSPGEDGVRMECSNEKCPFADVLLHERCFQAFEEHLIKVLSNLGSARGWTEAQRRANLWDKKGQSLIAKVCRCHCGLGMTRMDEIAAYERLKRKAREQEEAQREAALAAGLPTPTKKKHKSKSVLPKLNFGVTKVAPKATHVEEREPRALSRRQKPVTRDVSSSSVSSSPTSYAAFESRRTSFTYASDVWGFLPPFSDEAADNCHLVMSDNFTEQDDTVSTSSKYDLSQGCMDIVPAPAPPRQTMSYASAMKHKRPSQDDSEAQRHNVTRERSHRENAISTIVTAG</sequence>
<dbReference type="Pfam" id="PF15353">
    <property type="entry name" value="HECA_N"/>
    <property type="match status" value="1"/>
</dbReference>
<feature type="compositionally biased region" description="Basic residues" evidence="1">
    <location>
        <begin position="1"/>
        <end position="10"/>
    </location>
</feature>